<dbReference type="PROSITE" id="PS00732">
    <property type="entry name" value="RIBOSOMAL_S16"/>
    <property type="match status" value="1"/>
</dbReference>
<dbReference type="Proteomes" id="UP000478008">
    <property type="component" value="Unassembled WGS sequence"/>
</dbReference>
<dbReference type="STRING" id="5007.A0A3F2Y0M2"/>
<dbReference type="GO" id="GO:0003735">
    <property type="term" value="F:structural constituent of ribosome"/>
    <property type="evidence" value="ECO:0007669"/>
    <property type="project" value="InterPro"/>
</dbReference>
<dbReference type="Proteomes" id="UP000663131">
    <property type="component" value="Chromosome 9"/>
</dbReference>
<organism evidence="5 6">
    <name type="scientific">Dekkera bruxellensis</name>
    <name type="common">Brettanomyces custersii</name>
    <dbReference type="NCBI Taxonomy" id="5007"/>
    <lineage>
        <taxon>Eukaryota</taxon>
        <taxon>Fungi</taxon>
        <taxon>Dikarya</taxon>
        <taxon>Ascomycota</taxon>
        <taxon>Saccharomycotina</taxon>
        <taxon>Pichiomycetes</taxon>
        <taxon>Pichiales</taxon>
        <taxon>Pichiaceae</taxon>
        <taxon>Brettanomyces</taxon>
    </lineage>
</organism>
<gene>
    <name evidence="5" type="primary">MRPS16</name>
    <name evidence="4" type="ORF">BRETT_003138</name>
    <name evidence="5" type="ORF">DEBR0S1_27468G</name>
</gene>
<dbReference type="EMBL" id="CABFWN010000001">
    <property type="protein sequence ID" value="VUG16860.1"/>
    <property type="molecule type" value="Genomic_DNA"/>
</dbReference>
<evidence type="ECO:0000256" key="2">
    <source>
        <dbReference type="ARBA" id="ARBA00022980"/>
    </source>
</evidence>
<dbReference type="Gene3D" id="3.30.1320.10">
    <property type="match status" value="1"/>
</dbReference>
<dbReference type="Pfam" id="PF00886">
    <property type="entry name" value="Ribosomal_S16"/>
    <property type="match status" value="1"/>
</dbReference>
<dbReference type="HAMAP" id="MF_00385">
    <property type="entry name" value="Ribosomal_bS16"/>
    <property type="match status" value="1"/>
</dbReference>
<reference evidence="4" key="2">
    <citation type="submission" date="2020-10" db="EMBL/GenBank/DDBJ databases">
        <authorList>
            <person name="Palmer J.M."/>
        </authorList>
    </citation>
    <scope>NUCLEOTIDE SEQUENCE</scope>
    <source>
        <strain evidence="4">UCD 2041</strain>
    </source>
</reference>
<evidence type="ECO:0000313" key="5">
    <source>
        <dbReference type="EMBL" id="VUG16860.1"/>
    </source>
</evidence>
<protein>
    <submittedName>
        <fullName evidence="4">37S ribosomal protein S16, mitochondrial</fullName>
    </submittedName>
    <submittedName>
        <fullName evidence="5">DEBR0S1_27468g1_1</fullName>
    </submittedName>
</protein>
<dbReference type="InterPro" id="IPR020592">
    <property type="entry name" value="Ribosomal_bS16_CS"/>
</dbReference>
<sequence>MKGLVRIRLARMGRVHQPIYNIVVTNKRTKRDGKPIEIIGTYNPVPTPLTAKQKVQGYVPTKDVALDFTRAKYWLGVGAQPTETIAKLFKKAGILYPEWPLPSKVARIRKTQIMSIEGRKFT</sequence>
<dbReference type="OrthoDB" id="407221at2759"/>
<evidence type="ECO:0000313" key="6">
    <source>
        <dbReference type="Proteomes" id="UP000478008"/>
    </source>
</evidence>
<dbReference type="GO" id="GO:0032543">
    <property type="term" value="P:mitochondrial translation"/>
    <property type="evidence" value="ECO:0007669"/>
    <property type="project" value="TreeGrafter"/>
</dbReference>
<evidence type="ECO:0000313" key="4">
    <source>
        <dbReference type="EMBL" id="QOU22949.1"/>
    </source>
</evidence>
<dbReference type="RefSeq" id="XP_041139442.1">
    <property type="nucleotide sequence ID" value="XM_041281651.1"/>
</dbReference>
<dbReference type="NCBIfam" id="TIGR00002">
    <property type="entry name" value="S16"/>
    <property type="match status" value="1"/>
</dbReference>
<evidence type="ECO:0000256" key="3">
    <source>
        <dbReference type="ARBA" id="ARBA00023274"/>
    </source>
</evidence>
<dbReference type="KEGG" id="bbrx:BRETT_003138"/>
<keyword evidence="2 4" id="KW-0689">Ribosomal protein</keyword>
<comment type="similarity">
    <text evidence="1">Belongs to the bacterial ribosomal protein bS16 family.</text>
</comment>
<dbReference type="AlphaFoldDB" id="A0A3F2Y0M2"/>
<keyword evidence="6" id="KW-1185">Reference proteome</keyword>
<dbReference type="FunFam" id="3.30.1320.10:FF:000013">
    <property type="entry name" value="Mitochondrial ribosomal protein"/>
    <property type="match status" value="1"/>
</dbReference>
<accession>A0A3F2Y0M2</accession>
<dbReference type="InterPro" id="IPR023803">
    <property type="entry name" value="Ribosomal_bS16_dom_sf"/>
</dbReference>
<name>A0A3F2Y0M2_DEKBR</name>
<reference evidence="4" key="3">
    <citation type="journal article" name="BMC Genomics">
        <title>New genome assemblies reveal patterns of domestication and adaptation across Brettanomyces (Dekkera) species.</title>
        <authorList>
            <person name="Roach M.J."/>
            <person name="Borneman A.R."/>
        </authorList>
    </citation>
    <scope>NUCLEOTIDE SEQUENCE</scope>
    <source>
        <strain evidence="4">UCD 2041</strain>
    </source>
</reference>
<evidence type="ECO:0000256" key="1">
    <source>
        <dbReference type="ARBA" id="ARBA00006668"/>
    </source>
</evidence>
<dbReference type="GeneID" id="64575062"/>
<dbReference type="EMBL" id="CP063137">
    <property type="protein sequence ID" value="QOU22949.1"/>
    <property type="molecule type" value="Genomic_DNA"/>
</dbReference>
<dbReference type="SUPFAM" id="SSF54565">
    <property type="entry name" value="Ribosomal protein S16"/>
    <property type="match status" value="1"/>
</dbReference>
<dbReference type="GO" id="GO:0005763">
    <property type="term" value="C:mitochondrial small ribosomal subunit"/>
    <property type="evidence" value="ECO:0007669"/>
    <property type="project" value="TreeGrafter"/>
</dbReference>
<reference evidence="5 6" key="1">
    <citation type="submission" date="2019-07" db="EMBL/GenBank/DDBJ databases">
        <authorList>
            <person name="Friedrich A."/>
            <person name="Schacherer J."/>
        </authorList>
    </citation>
    <scope>NUCLEOTIDE SEQUENCE [LARGE SCALE GENOMIC DNA]</scope>
</reference>
<dbReference type="PANTHER" id="PTHR12919:SF20">
    <property type="entry name" value="SMALL RIBOSOMAL SUBUNIT PROTEIN BS16M"/>
    <property type="match status" value="1"/>
</dbReference>
<proteinExistence type="inferred from homology"/>
<dbReference type="PANTHER" id="PTHR12919">
    <property type="entry name" value="30S RIBOSOMAL PROTEIN S16"/>
    <property type="match status" value="1"/>
</dbReference>
<keyword evidence="3" id="KW-0687">Ribonucleoprotein</keyword>
<dbReference type="InterPro" id="IPR000307">
    <property type="entry name" value="Ribosomal_bS16"/>
</dbReference>